<dbReference type="GO" id="GO:0045454">
    <property type="term" value="P:cell redox homeostasis"/>
    <property type="evidence" value="ECO:0007669"/>
    <property type="project" value="TreeGrafter"/>
</dbReference>
<dbReference type="EMBL" id="BGZN01000034">
    <property type="protein sequence ID" value="GBR74208.1"/>
    <property type="molecule type" value="Genomic_DNA"/>
</dbReference>
<name>A0A388TBN4_TERA1</name>
<evidence type="ECO:0000256" key="4">
    <source>
        <dbReference type="ARBA" id="ARBA00023157"/>
    </source>
</evidence>
<dbReference type="PANTHER" id="PTHR45663">
    <property type="entry name" value="GEO12009P1"/>
    <property type="match status" value="1"/>
</dbReference>
<comment type="similarity">
    <text evidence="1 7">Belongs to the thioredoxin family.</text>
</comment>
<organism evidence="11 12">
    <name type="scientific">Termititenax aidoneus</name>
    <dbReference type="NCBI Taxonomy" id="2218524"/>
    <lineage>
        <taxon>Bacteria</taxon>
        <taxon>Bacillati</taxon>
        <taxon>Candidatus Margulisiibacteriota</taxon>
        <taxon>Candidatus Termititenacia</taxon>
        <taxon>Candidatus Termititenacales</taxon>
        <taxon>Candidatus Termititenacaceae</taxon>
        <taxon>Candidatus Termititenax</taxon>
    </lineage>
</organism>
<evidence type="ECO:0000256" key="2">
    <source>
        <dbReference type="ARBA" id="ARBA00022448"/>
    </source>
</evidence>
<sequence>MVKELNSAEFSKEVLESDVPALVDFWAPWCGPCRMMSPILEEAAVELGSKIKIAKINTDENQELSANYNIVSIPCLILFKGGQEIERFVGVQPREALLAKIKAYL</sequence>
<evidence type="ECO:0000256" key="6">
    <source>
        <dbReference type="NCBIfam" id="TIGR01068"/>
    </source>
</evidence>
<feature type="site" description="Contributes to redox potential value" evidence="8">
    <location>
        <position position="32"/>
    </location>
</feature>
<keyword evidence="5 9" id="KW-0676">Redox-active center</keyword>
<feature type="site" description="Contributes to redox potential value" evidence="8">
    <location>
        <position position="31"/>
    </location>
</feature>
<evidence type="ECO:0000256" key="8">
    <source>
        <dbReference type="PIRSR" id="PIRSR000077-1"/>
    </source>
</evidence>
<dbReference type="InterPro" id="IPR005746">
    <property type="entry name" value="Thioredoxin"/>
</dbReference>
<dbReference type="InterPro" id="IPR017937">
    <property type="entry name" value="Thioredoxin_CS"/>
</dbReference>
<keyword evidence="4 9" id="KW-1015">Disulfide bond</keyword>
<dbReference type="CDD" id="cd02947">
    <property type="entry name" value="TRX_family"/>
    <property type="match status" value="1"/>
</dbReference>
<dbReference type="SUPFAM" id="SSF52833">
    <property type="entry name" value="Thioredoxin-like"/>
    <property type="match status" value="1"/>
</dbReference>
<evidence type="ECO:0000313" key="12">
    <source>
        <dbReference type="Proteomes" id="UP000269352"/>
    </source>
</evidence>
<feature type="site" description="Deprotonates C-terminal active site Cys" evidence="8">
    <location>
        <position position="24"/>
    </location>
</feature>
<dbReference type="Gene3D" id="3.40.30.10">
    <property type="entry name" value="Glutaredoxin"/>
    <property type="match status" value="1"/>
</dbReference>
<keyword evidence="12" id="KW-1185">Reference proteome</keyword>
<evidence type="ECO:0000256" key="1">
    <source>
        <dbReference type="ARBA" id="ARBA00008987"/>
    </source>
</evidence>
<protein>
    <recommendedName>
        <fullName evidence="6 7">Thioredoxin</fullName>
    </recommendedName>
</protein>
<dbReference type="Pfam" id="PF00085">
    <property type="entry name" value="Thioredoxin"/>
    <property type="match status" value="1"/>
</dbReference>
<dbReference type="GO" id="GO:0015035">
    <property type="term" value="F:protein-disulfide reductase activity"/>
    <property type="evidence" value="ECO:0007669"/>
    <property type="project" value="UniProtKB-UniRule"/>
</dbReference>
<feature type="active site" description="Nucleophile" evidence="8">
    <location>
        <position position="30"/>
    </location>
</feature>
<dbReference type="PIRSF" id="PIRSF000077">
    <property type="entry name" value="Thioredoxin"/>
    <property type="match status" value="1"/>
</dbReference>
<keyword evidence="2" id="KW-0813">Transport</keyword>
<dbReference type="InterPro" id="IPR036249">
    <property type="entry name" value="Thioredoxin-like_sf"/>
</dbReference>
<keyword evidence="3" id="KW-0249">Electron transport</keyword>
<dbReference type="PROSITE" id="PS51352">
    <property type="entry name" value="THIOREDOXIN_2"/>
    <property type="match status" value="1"/>
</dbReference>
<dbReference type="Proteomes" id="UP000269352">
    <property type="component" value="Unassembled WGS sequence"/>
</dbReference>
<dbReference type="AlphaFoldDB" id="A0A388TBN4"/>
<dbReference type="GO" id="GO:0005829">
    <property type="term" value="C:cytosol"/>
    <property type="evidence" value="ECO:0007669"/>
    <property type="project" value="TreeGrafter"/>
</dbReference>
<dbReference type="InterPro" id="IPR013766">
    <property type="entry name" value="Thioredoxin_domain"/>
</dbReference>
<dbReference type="FunFam" id="3.40.30.10:FF:000001">
    <property type="entry name" value="Thioredoxin"/>
    <property type="match status" value="1"/>
</dbReference>
<dbReference type="PROSITE" id="PS00194">
    <property type="entry name" value="THIOREDOXIN_1"/>
    <property type="match status" value="1"/>
</dbReference>
<feature type="domain" description="Thioredoxin" evidence="10">
    <location>
        <begin position="1"/>
        <end position="105"/>
    </location>
</feature>
<dbReference type="NCBIfam" id="TIGR01068">
    <property type="entry name" value="thioredoxin"/>
    <property type="match status" value="1"/>
</dbReference>
<gene>
    <name evidence="11" type="primary">trxA</name>
    <name evidence="11" type="ORF">NO1_1428</name>
</gene>
<dbReference type="PANTHER" id="PTHR45663:SF11">
    <property type="entry name" value="GEO12009P1"/>
    <property type="match status" value="1"/>
</dbReference>
<evidence type="ECO:0000256" key="7">
    <source>
        <dbReference type="PIRNR" id="PIRNR000077"/>
    </source>
</evidence>
<evidence type="ECO:0000256" key="9">
    <source>
        <dbReference type="PIRSR" id="PIRSR000077-4"/>
    </source>
</evidence>
<accession>A0A388TBN4</accession>
<evidence type="ECO:0000313" key="11">
    <source>
        <dbReference type="EMBL" id="GBR74208.1"/>
    </source>
</evidence>
<evidence type="ECO:0000259" key="10">
    <source>
        <dbReference type="PROSITE" id="PS51352"/>
    </source>
</evidence>
<feature type="disulfide bond" description="Redox-active" evidence="9">
    <location>
        <begin position="30"/>
        <end position="33"/>
    </location>
</feature>
<proteinExistence type="inferred from homology"/>
<feature type="active site" description="Nucleophile" evidence="8">
    <location>
        <position position="33"/>
    </location>
</feature>
<comment type="caution">
    <text evidence="11">The sequence shown here is derived from an EMBL/GenBank/DDBJ whole genome shotgun (WGS) entry which is preliminary data.</text>
</comment>
<dbReference type="PRINTS" id="PR00421">
    <property type="entry name" value="THIOREDOXIN"/>
</dbReference>
<evidence type="ECO:0000256" key="3">
    <source>
        <dbReference type="ARBA" id="ARBA00022982"/>
    </source>
</evidence>
<reference evidence="11 12" key="1">
    <citation type="journal article" date="2019" name="ISME J.">
        <title>Genome analyses of uncultured TG2/ZB3 bacteria in 'Margulisbacteria' specifically attached to ectosymbiotic spirochetes of protists in the termite gut.</title>
        <authorList>
            <person name="Utami Y.D."/>
            <person name="Kuwahara H."/>
            <person name="Igai K."/>
            <person name="Murakami T."/>
            <person name="Sugaya K."/>
            <person name="Morikawa T."/>
            <person name="Nagura Y."/>
            <person name="Yuki M."/>
            <person name="Deevong P."/>
            <person name="Inoue T."/>
            <person name="Kihara K."/>
            <person name="Lo N."/>
            <person name="Yamada A."/>
            <person name="Ohkuma M."/>
            <person name="Hongoh Y."/>
        </authorList>
    </citation>
    <scope>NUCLEOTIDE SEQUENCE [LARGE SCALE GENOMIC DNA]</scope>
    <source>
        <strain evidence="11">NkOx7-01</strain>
    </source>
</reference>
<evidence type="ECO:0000256" key="5">
    <source>
        <dbReference type="ARBA" id="ARBA00023284"/>
    </source>
</evidence>